<reference evidence="13 14" key="1">
    <citation type="submission" date="2016-10" db="EMBL/GenBank/DDBJ databases">
        <authorList>
            <person name="de Groot N.N."/>
        </authorList>
    </citation>
    <scope>NUCLEOTIDE SEQUENCE [LARGE SCALE GENOMIC DNA]</scope>
    <source>
        <strain evidence="13 14">DSM 22024</strain>
    </source>
</reference>
<dbReference type="GO" id="GO:0000107">
    <property type="term" value="F:imidazoleglycerol-phosphate synthase activity"/>
    <property type="evidence" value="ECO:0007669"/>
    <property type="project" value="UniProtKB-UniRule"/>
</dbReference>
<evidence type="ECO:0000256" key="12">
    <source>
        <dbReference type="RuleBase" id="RU003657"/>
    </source>
</evidence>
<comment type="subcellular location">
    <subcellularLocation>
        <location evidence="1 11">Cytoplasm</location>
    </subcellularLocation>
</comment>
<dbReference type="GO" id="GO:0000105">
    <property type="term" value="P:L-histidine biosynthetic process"/>
    <property type="evidence" value="ECO:0007669"/>
    <property type="project" value="UniProtKB-UniRule"/>
</dbReference>
<evidence type="ECO:0000256" key="9">
    <source>
        <dbReference type="ARBA" id="ARBA00025475"/>
    </source>
</evidence>
<protein>
    <recommendedName>
        <fullName evidence="11">Imidazole glycerol phosphate synthase subunit HisF</fullName>
        <ecNumber evidence="11">4.3.2.10</ecNumber>
    </recommendedName>
    <alternativeName>
        <fullName evidence="11">IGP synthase cyclase subunit</fullName>
    </alternativeName>
    <alternativeName>
        <fullName evidence="11">IGP synthase subunit HisF</fullName>
    </alternativeName>
    <alternativeName>
        <fullName evidence="11">ImGP synthase subunit HisF</fullName>
        <shortName evidence="11">IGPS subunit HisF</shortName>
    </alternativeName>
</protein>
<evidence type="ECO:0000313" key="14">
    <source>
        <dbReference type="Proteomes" id="UP000198983"/>
    </source>
</evidence>
<evidence type="ECO:0000256" key="2">
    <source>
        <dbReference type="ARBA" id="ARBA00005091"/>
    </source>
</evidence>
<dbReference type="STRING" id="117157.SAMN04489717_4784"/>
<dbReference type="EC" id="4.3.2.10" evidence="11"/>
<dbReference type="InterPro" id="IPR013785">
    <property type="entry name" value="Aldolase_TIM"/>
</dbReference>
<evidence type="ECO:0000256" key="10">
    <source>
        <dbReference type="ARBA" id="ARBA00047838"/>
    </source>
</evidence>
<dbReference type="EMBL" id="LT629732">
    <property type="protein sequence ID" value="SDT03462.1"/>
    <property type="molecule type" value="Genomic_DNA"/>
</dbReference>
<keyword evidence="14" id="KW-1185">Reference proteome</keyword>
<keyword evidence="7 11" id="KW-0368">Histidine biosynthesis</keyword>
<accession>A0A1H1X2P7</accession>
<evidence type="ECO:0000256" key="5">
    <source>
        <dbReference type="ARBA" id="ARBA00022490"/>
    </source>
</evidence>
<evidence type="ECO:0000256" key="7">
    <source>
        <dbReference type="ARBA" id="ARBA00023102"/>
    </source>
</evidence>
<evidence type="ECO:0000256" key="4">
    <source>
        <dbReference type="ARBA" id="ARBA00011152"/>
    </source>
</evidence>
<dbReference type="AlphaFoldDB" id="A0A1H1X2P7"/>
<comment type="catalytic activity">
    <reaction evidence="10 11">
        <text>5-[(5-phospho-1-deoxy-D-ribulos-1-ylimino)methylamino]-1-(5-phospho-beta-D-ribosyl)imidazole-4-carboxamide + L-glutamine = D-erythro-1-(imidazol-4-yl)glycerol 3-phosphate + 5-amino-1-(5-phospho-beta-D-ribosyl)imidazole-4-carboxamide + L-glutamate + H(+)</text>
        <dbReference type="Rhea" id="RHEA:24793"/>
        <dbReference type="ChEBI" id="CHEBI:15378"/>
        <dbReference type="ChEBI" id="CHEBI:29985"/>
        <dbReference type="ChEBI" id="CHEBI:58278"/>
        <dbReference type="ChEBI" id="CHEBI:58359"/>
        <dbReference type="ChEBI" id="CHEBI:58475"/>
        <dbReference type="ChEBI" id="CHEBI:58525"/>
        <dbReference type="EC" id="4.3.2.10"/>
    </reaction>
</comment>
<dbReference type="RefSeq" id="WP_092655819.1">
    <property type="nucleotide sequence ID" value="NZ_LT629732.1"/>
</dbReference>
<dbReference type="InterPro" id="IPR006062">
    <property type="entry name" value="His_biosynth"/>
</dbReference>
<dbReference type="InterPro" id="IPR050064">
    <property type="entry name" value="IGPS_HisA/HisF"/>
</dbReference>
<feature type="active site" evidence="11">
    <location>
        <position position="135"/>
    </location>
</feature>
<organism evidence="13 14">
    <name type="scientific">Actinopolymorpha singaporensis</name>
    <dbReference type="NCBI Taxonomy" id="117157"/>
    <lineage>
        <taxon>Bacteria</taxon>
        <taxon>Bacillati</taxon>
        <taxon>Actinomycetota</taxon>
        <taxon>Actinomycetes</taxon>
        <taxon>Propionibacteriales</taxon>
        <taxon>Actinopolymorphaceae</taxon>
        <taxon>Actinopolymorpha</taxon>
    </lineage>
</organism>
<evidence type="ECO:0000256" key="1">
    <source>
        <dbReference type="ARBA" id="ARBA00004496"/>
    </source>
</evidence>
<dbReference type="InterPro" id="IPR004651">
    <property type="entry name" value="HisF"/>
</dbReference>
<dbReference type="CDD" id="cd04731">
    <property type="entry name" value="HisF"/>
    <property type="match status" value="1"/>
</dbReference>
<comment type="subunit">
    <text evidence="4 11">Heterodimer of HisH and HisF.</text>
</comment>
<feature type="active site" evidence="11">
    <location>
        <position position="16"/>
    </location>
</feature>
<dbReference type="FunFam" id="3.20.20.70:FF:000006">
    <property type="entry name" value="Imidazole glycerol phosphate synthase subunit HisF"/>
    <property type="match status" value="1"/>
</dbReference>
<sequence>MTTSSSLAVRVIPCLDVDAGRVVKGVNFADLRDAGDPVEMAKVYDAEGADELTFLDVSASAQGRETTQDVVRRTAEQVFIPLTVGGGVRSVEDVDRLLRAGADKVGVNTAAIARPDLVAEIAHRFGSQVLVLSVDARRAEGMPSGFEVTTHGGRRGAGLDAVEWARRGAELGAGEILLNSMDADGTKAGYDVEMIAAVRKVVDIPLVASGGAGKLSDFPPAIDAGADAVLAASVFHFGDLRIGDVKETLRQAGHVVR</sequence>
<comment type="pathway">
    <text evidence="2 11">Amino-acid biosynthesis; L-histidine biosynthesis; L-histidine from 5-phospho-alpha-D-ribose 1-diphosphate: step 5/9.</text>
</comment>
<dbReference type="PANTHER" id="PTHR21235">
    <property type="entry name" value="IMIDAZOLE GLYCEROL PHOSPHATE SYNTHASE SUBUNIT HISF/H IGP SYNTHASE SUBUNIT HISF/H"/>
    <property type="match status" value="1"/>
</dbReference>
<dbReference type="HAMAP" id="MF_01013">
    <property type="entry name" value="HisF"/>
    <property type="match status" value="1"/>
</dbReference>
<dbReference type="UniPathway" id="UPA00031">
    <property type="reaction ID" value="UER00010"/>
</dbReference>
<evidence type="ECO:0000256" key="11">
    <source>
        <dbReference type="HAMAP-Rule" id="MF_01013"/>
    </source>
</evidence>
<evidence type="ECO:0000256" key="3">
    <source>
        <dbReference type="ARBA" id="ARBA00009667"/>
    </source>
</evidence>
<dbReference type="OrthoDB" id="9781903at2"/>
<dbReference type="NCBIfam" id="TIGR00735">
    <property type="entry name" value="hisF"/>
    <property type="match status" value="1"/>
</dbReference>
<name>A0A1H1X2P7_9ACTN</name>
<dbReference type="GO" id="GO:0016829">
    <property type="term" value="F:lyase activity"/>
    <property type="evidence" value="ECO:0007669"/>
    <property type="project" value="UniProtKB-KW"/>
</dbReference>
<dbReference type="GO" id="GO:0005737">
    <property type="term" value="C:cytoplasm"/>
    <property type="evidence" value="ECO:0007669"/>
    <property type="project" value="UniProtKB-SubCell"/>
</dbReference>
<dbReference type="PANTHER" id="PTHR21235:SF2">
    <property type="entry name" value="IMIDAZOLE GLYCEROL PHOSPHATE SYNTHASE HISHF"/>
    <property type="match status" value="1"/>
</dbReference>
<dbReference type="Proteomes" id="UP000198983">
    <property type="component" value="Chromosome I"/>
</dbReference>
<evidence type="ECO:0000256" key="8">
    <source>
        <dbReference type="ARBA" id="ARBA00023239"/>
    </source>
</evidence>
<evidence type="ECO:0000313" key="13">
    <source>
        <dbReference type="EMBL" id="SDT03462.1"/>
    </source>
</evidence>
<gene>
    <name evidence="11" type="primary">hisF</name>
    <name evidence="13" type="ORF">SAMN04489717_4784</name>
</gene>
<dbReference type="SUPFAM" id="SSF51366">
    <property type="entry name" value="Ribulose-phoshate binding barrel"/>
    <property type="match status" value="1"/>
</dbReference>
<keyword evidence="6 11" id="KW-0028">Amino-acid biosynthesis</keyword>
<comment type="function">
    <text evidence="9 11">IGPS catalyzes the conversion of PRFAR and glutamine to IGP, AICAR and glutamate. The HisF subunit catalyzes the cyclization activity that produces IGP and AICAR from PRFAR using the ammonia provided by the HisH subunit.</text>
</comment>
<evidence type="ECO:0000256" key="6">
    <source>
        <dbReference type="ARBA" id="ARBA00022605"/>
    </source>
</evidence>
<dbReference type="Gene3D" id="3.20.20.70">
    <property type="entry name" value="Aldolase class I"/>
    <property type="match status" value="1"/>
</dbReference>
<dbReference type="InterPro" id="IPR011060">
    <property type="entry name" value="RibuloseP-bd_barrel"/>
</dbReference>
<dbReference type="Pfam" id="PF00977">
    <property type="entry name" value="His_biosynth"/>
    <property type="match status" value="1"/>
</dbReference>
<comment type="similarity">
    <text evidence="3 11 12">Belongs to the HisA/HisF family.</text>
</comment>
<proteinExistence type="inferred from homology"/>
<keyword evidence="5 11" id="KW-0963">Cytoplasm</keyword>
<keyword evidence="8 11" id="KW-0456">Lyase</keyword>